<comment type="caution">
    <text evidence="2">The sequence shown here is derived from an EMBL/GenBank/DDBJ whole genome shotgun (WGS) entry which is preliminary data.</text>
</comment>
<evidence type="ECO:0000256" key="1">
    <source>
        <dbReference type="SAM" id="MobiDB-lite"/>
    </source>
</evidence>
<accession>A0A9P8QCN1</accession>
<proteinExistence type="predicted"/>
<evidence type="ECO:0000313" key="3">
    <source>
        <dbReference type="Proteomes" id="UP000774326"/>
    </source>
</evidence>
<protein>
    <submittedName>
        <fullName evidence="2">Uncharacterized protein</fullName>
    </submittedName>
</protein>
<feature type="region of interest" description="Disordered" evidence="1">
    <location>
        <begin position="168"/>
        <end position="189"/>
    </location>
</feature>
<gene>
    <name evidence="2" type="ORF">WICPIJ_000956</name>
</gene>
<reference evidence="2" key="1">
    <citation type="journal article" date="2021" name="Open Biol.">
        <title>Shared evolutionary footprints suggest mitochondrial oxidative damage underlies multiple complex I losses in fungi.</title>
        <authorList>
            <person name="Schikora-Tamarit M.A."/>
            <person name="Marcet-Houben M."/>
            <person name="Nosek J."/>
            <person name="Gabaldon T."/>
        </authorList>
    </citation>
    <scope>NUCLEOTIDE SEQUENCE</scope>
    <source>
        <strain evidence="2">CBS2887</strain>
    </source>
</reference>
<evidence type="ECO:0000313" key="2">
    <source>
        <dbReference type="EMBL" id="KAH3688063.1"/>
    </source>
</evidence>
<dbReference type="Proteomes" id="UP000774326">
    <property type="component" value="Unassembled WGS sequence"/>
</dbReference>
<name>A0A9P8QCN1_WICPI</name>
<sequence length="437" mass="47585">MDLNCNAWKEERSENGNSNGFNFGSVASLEGSGILEVFCKSEEGVGTNGQLEESIFFSFLQPINESLNQWVGDLVPVVPLQDLLLFDDFLIIENGQDVKHNRVIQSGRLGHQSIGDVQQVHLFGLLKHLSLEQRPPLLEDLLGGLLGVQRVRFDEMLDSLQQGGQCGGTNLVTSNESASSSSSSSSKSSSLELTNDLLLFSTFLALTLTSLPNSWPCEILTSNPMTEPLLNLAPCPTSAPLAMIDHSSVESSSITALSQMYAFLMVMFFPILQSRPITVFSITVPSPMLVPAPMATDLPILQDCAKITLSSFQDILGDGVVSLPTFNTGCVIVSDVSVYGLLQDIRGQNPLHEVSSQVLVIKVLLEDGWHVRRTNVNVTVNQIVSDGEIINAFQQFWVNGNSRLLAVDWRYVLVVQASVVLLIQDENSWLGMGSGAM</sequence>
<organism evidence="2 3">
    <name type="scientific">Wickerhamomyces pijperi</name>
    <name type="common">Yeast</name>
    <name type="synonym">Pichia pijperi</name>
    <dbReference type="NCBI Taxonomy" id="599730"/>
    <lineage>
        <taxon>Eukaryota</taxon>
        <taxon>Fungi</taxon>
        <taxon>Dikarya</taxon>
        <taxon>Ascomycota</taxon>
        <taxon>Saccharomycotina</taxon>
        <taxon>Saccharomycetes</taxon>
        <taxon>Phaffomycetales</taxon>
        <taxon>Wickerhamomycetaceae</taxon>
        <taxon>Wickerhamomyces</taxon>
    </lineage>
</organism>
<reference evidence="2" key="2">
    <citation type="submission" date="2021-01" db="EMBL/GenBank/DDBJ databases">
        <authorList>
            <person name="Schikora-Tamarit M.A."/>
        </authorList>
    </citation>
    <scope>NUCLEOTIDE SEQUENCE</scope>
    <source>
        <strain evidence="2">CBS2887</strain>
    </source>
</reference>
<dbReference type="EMBL" id="JAEUBG010000534">
    <property type="protein sequence ID" value="KAH3688063.1"/>
    <property type="molecule type" value="Genomic_DNA"/>
</dbReference>
<keyword evidence="3" id="KW-1185">Reference proteome</keyword>
<dbReference type="AlphaFoldDB" id="A0A9P8QCN1"/>
<feature type="compositionally biased region" description="Low complexity" evidence="1">
    <location>
        <begin position="174"/>
        <end position="189"/>
    </location>
</feature>